<dbReference type="AlphaFoldDB" id="A0A117N3T8"/>
<dbReference type="Pfam" id="PF00701">
    <property type="entry name" value="DHDPS"/>
    <property type="match status" value="1"/>
</dbReference>
<dbReference type="CDD" id="cd00408">
    <property type="entry name" value="DHDPS-like"/>
    <property type="match status" value="1"/>
</dbReference>
<dbReference type="SMART" id="SM01130">
    <property type="entry name" value="DHDPS"/>
    <property type="match status" value="1"/>
</dbReference>
<organism evidence="6 7">
    <name type="scientific">Rhizobium loti</name>
    <name type="common">Mesorhizobium loti</name>
    <dbReference type="NCBI Taxonomy" id="381"/>
    <lineage>
        <taxon>Bacteria</taxon>
        <taxon>Pseudomonadati</taxon>
        <taxon>Pseudomonadota</taxon>
        <taxon>Alphaproteobacteria</taxon>
        <taxon>Hyphomicrobiales</taxon>
        <taxon>Phyllobacteriaceae</taxon>
        <taxon>Mesorhizobium</taxon>
    </lineage>
</organism>
<dbReference type="GO" id="GO:0008840">
    <property type="term" value="F:4-hydroxy-tetrahydrodipicolinate synthase activity"/>
    <property type="evidence" value="ECO:0007669"/>
    <property type="project" value="TreeGrafter"/>
</dbReference>
<evidence type="ECO:0000313" key="7">
    <source>
        <dbReference type="Proteomes" id="UP000053176"/>
    </source>
</evidence>
<proteinExistence type="inferred from homology"/>
<dbReference type="PRINTS" id="PR00146">
    <property type="entry name" value="DHPICSNTHASE"/>
</dbReference>
<dbReference type="SUPFAM" id="SSF51569">
    <property type="entry name" value="Aldolase"/>
    <property type="match status" value="1"/>
</dbReference>
<gene>
    <name evidence="6" type="ORF">AU467_20200</name>
</gene>
<dbReference type="Gene3D" id="3.20.20.70">
    <property type="entry name" value="Aldolase class I"/>
    <property type="match status" value="1"/>
</dbReference>
<feature type="binding site" evidence="5">
    <location>
        <position position="203"/>
    </location>
    <ligand>
        <name>pyruvate</name>
        <dbReference type="ChEBI" id="CHEBI:15361"/>
    </ligand>
</feature>
<dbReference type="OrthoDB" id="9782828at2"/>
<feature type="active site" description="Schiff-base intermediate with substrate" evidence="4">
    <location>
        <position position="164"/>
    </location>
</feature>
<dbReference type="PIRSF" id="PIRSF001365">
    <property type="entry name" value="DHDPS"/>
    <property type="match status" value="1"/>
</dbReference>
<dbReference type="Proteomes" id="UP000053176">
    <property type="component" value="Unassembled WGS sequence"/>
</dbReference>
<reference evidence="6 7" key="1">
    <citation type="submission" date="2015-12" db="EMBL/GenBank/DDBJ databases">
        <title>Draft genome sequence of Mesorhizobium sp. UFLA 01-765, a multitolerant efficient symbiont and plant-growth promoting strain isolated from Zn-mining soil using Leucaena leucocephala as a trap plant.</title>
        <authorList>
            <person name="Rangel W.M."/>
            <person name="Thijs S."/>
            <person name="Longatti S.M."/>
            <person name="Moreira F.M."/>
            <person name="Weyens N."/>
            <person name="Vangronsveld J."/>
            <person name="Van Hamme J.D."/>
            <person name="Bottos E.M."/>
            <person name="Rineau F."/>
        </authorList>
    </citation>
    <scope>NUCLEOTIDE SEQUENCE [LARGE SCALE GENOMIC DNA]</scope>
    <source>
        <strain evidence="6 7">UFLA 01-765</strain>
    </source>
</reference>
<feature type="binding site" evidence="5">
    <location>
        <position position="47"/>
    </location>
    <ligand>
        <name>pyruvate</name>
        <dbReference type="ChEBI" id="CHEBI:15361"/>
    </ligand>
</feature>
<evidence type="ECO:0000256" key="2">
    <source>
        <dbReference type="ARBA" id="ARBA00023239"/>
    </source>
</evidence>
<comment type="caution">
    <text evidence="6">The sequence shown here is derived from an EMBL/GenBank/DDBJ whole genome shotgun (WGS) entry which is preliminary data.</text>
</comment>
<evidence type="ECO:0000256" key="3">
    <source>
        <dbReference type="PIRNR" id="PIRNR001365"/>
    </source>
</evidence>
<evidence type="ECO:0000256" key="4">
    <source>
        <dbReference type="PIRSR" id="PIRSR001365-1"/>
    </source>
</evidence>
<keyword evidence="2 3" id="KW-0456">Lyase</keyword>
<comment type="similarity">
    <text evidence="1 3">Belongs to the DapA family.</text>
</comment>
<dbReference type="InterPro" id="IPR002220">
    <property type="entry name" value="DapA-like"/>
</dbReference>
<dbReference type="PANTHER" id="PTHR12128">
    <property type="entry name" value="DIHYDRODIPICOLINATE SYNTHASE"/>
    <property type="match status" value="1"/>
</dbReference>
<dbReference type="PANTHER" id="PTHR12128:SF66">
    <property type="entry name" value="4-HYDROXY-2-OXOGLUTARATE ALDOLASE, MITOCHONDRIAL"/>
    <property type="match status" value="1"/>
</dbReference>
<dbReference type="EMBL" id="LPWA01000103">
    <property type="protein sequence ID" value="KUM26723.1"/>
    <property type="molecule type" value="Genomic_DNA"/>
</dbReference>
<dbReference type="InterPro" id="IPR013785">
    <property type="entry name" value="Aldolase_TIM"/>
</dbReference>
<name>A0A117N3T8_RHILI</name>
<evidence type="ECO:0000313" key="6">
    <source>
        <dbReference type="EMBL" id="KUM26723.1"/>
    </source>
</evidence>
<sequence>MADLKGINLAMQTPFDESGAINFTVFEDLIEKYIAAGVHGLVLGAGTGQHPYLTEAECNHLYEVGSKRIAGRCNVICQTSALNMDEVIRRSRHAESVGANALMILPPYLEGPSDDDGLFEFYKAIDAAVGVDIVGYNIPQATGISVSPQLLGRLMKLKNFNYIKDSAGDLTVHQEYLQFGGDVLNGADTTTIYALMAGARGVIWGAANYMPIEAVRLYELVSAGRCGDALTLWNLMLPSLLFVWRAPYTPAVLRAAQIRGYGTGNVRRPLRKLSSEQETQLLQALAPLDPEIGAAPREQAIA</sequence>
<feature type="active site" description="Proton donor/acceptor" evidence="4">
    <location>
        <position position="136"/>
    </location>
</feature>
<protein>
    <submittedName>
        <fullName evidence="6">Dihydrodipicolinate synthase family protein</fullName>
    </submittedName>
</protein>
<evidence type="ECO:0000256" key="1">
    <source>
        <dbReference type="ARBA" id="ARBA00007592"/>
    </source>
</evidence>
<accession>A0A117N3T8</accession>
<evidence type="ECO:0000256" key="5">
    <source>
        <dbReference type="PIRSR" id="PIRSR001365-2"/>
    </source>
</evidence>